<reference evidence="1" key="1">
    <citation type="submission" date="2012-03" db="EMBL/GenBank/DDBJ databases">
        <title>The genome of cave-isolated P. fluorescens strain R124 demonstrates phenotypic adaptation to the mineral environment.</title>
        <authorList>
            <person name="Barton M.D."/>
            <person name="Petronio M."/>
            <person name="Giarrizzo J.G."/>
            <person name="Bowling B."/>
            <person name="Barton H.A."/>
        </authorList>
    </citation>
    <scope>NUCLEOTIDE SEQUENCE</scope>
    <source>
        <strain evidence="1">R124</strain>
        <plasmid evidence="1">pMP-R124</plasmid>
    </source>
</reference>
<protein>
    <recommendedName>
        <fullName evidence="4">Lipoprotein</fullName>
    </recommendedName>
</protein>
<evidence type="ECO:0000313" key="1">
    <source>
        <dbReference type="EMBL" id="AFS51695.1"/>
    </source>
</evidence>
<name>K0XA85_PSEFL</name>
<evidence type="ECO:0000313" key="3">
    <source>
        <dbReference type="Proteomes" id="UP000006045"/>
    </source>
</evidence>
<dbReference type="EMBL" id="CM001562">
    <property type="protein sequence ID" value="EJZ60940.1"/>
    <property type="molecule type" value="Genomic_DNA"/>
</dbReference>
<organism evidence="1">
    <name type="scientific">Pseudomonas fluorescens R124</name>
    <dbReference type="NCBI Taxonomy" id="743713"/>
    <lineage>
        <taxon>Bacteria</taxon>
        <taxon>Pseudomonadati</taxon>
        <taxon>Pseudomonadota</taxon>
        <taxon>Gammaproteobacteria</taxon>
        <taxon>Pseudomonadales</taxon>
        <taxon>Pseudomonadaceae</taxon>
        <taxon>Pseudomonas</taxon>
    </lineage>
</organism>
<evidence type="ECO:0000313" key="2">
    <source>
        <dbReference type="EMBL" id="EJZ60940.1"/>
    </source>
</evidence>
<reference evidence="2 3" key="2">
    <citation type="submission" date="2012-08" db="EMBL/GenBank/DDBJ databases">
        <title>The genome of cave-isolated P. fluorescens strain R124 demonstrates phenotypic adaptation to the mineral environment.</title>
        <authorList>
            <person name="Barton M.D."/>
            <person name="Petronio M."/>
            <person name="Giarrizzo J.G."/>
            <person name="Bowling B.V."/>
            <person name="Barton H.A."/>
        </authorList>
    </citation>
    <scope>NUCLEOTIDE SEQUENCE [LARGE SCALE GENOMIC DNA]</scope>
    <source>
        <strain evidence="2 3">R124</strain>
        <plasmid evidence="2 3">pMP-R124</plasmid>
    </source>
</reference>
<dbReference type="RefSeq" id="WP_003230006.1">
    <property type="nucleotide sequence ID" value="NC_022437.1"/>
</dbReference>
<accession>K0XA85</accession>
<evidence type="ECO:0008006" key="4">
    <source>
        <dbReference type="Google" id="ProtNLM"/>
    </source>
</evidence>
<dbReference type="AlphaFoldDB" id="K0XA85"/>
<proteinExistence type="predicted"/>
<dbReference type="EMBL" id="JQ737005">
    <property type="protein sequence ID" value="AFS51695.1"/>
    <property type="molecule type" value="Genomic_DNA"/>
</dbReference>
<sequence>MSNKMLIVFGFAVCSVLSGCGADKASEFVGNWVEVNSADAKPMTLNITKEGSVFHIDEKKTLMGKDFESKLEGVADSDKTLSAKGGAVSFRLHDGRLFYKGRELTKSS</sequence>
<geneLocation type="plasmid" evidence="1 3">
    <name>pMP-R124</name>
</geneLocation>
<dbReference type="PROSITE" id="PS51257">
    <property type="entry name" value="PROKAR_LIPOPROTEIN"/>
    <property type="match status" value="1"/>
</dbReference>
<dbReference type="HOGENOM" id="CLU_168275_0_0_6"/>
<dbReference type="Proteomes" id="UP000006045">
    <property type="component" value="Plasmid pMP-R124"/>
</dbReference>
<keyword evidence="1" id="KW-0614">Plasmid</keyword>
<gene>
    <name evidence="1" type="ORF">I1A_000019</name>
</gene>